<dbReference type="PANTHER" id="PTHR47955">
    <property type="entry name" value="CYTOCHROME P450 FAMILY 71 PROTEIN"/>
    <property type="match status" value="1"/>
</dbReference>
<dbReference type="PROSITE" id="PS00086">
    <property type="entry name" value="CYTOCHROME_P450"/>
    <property type="match status" value="1"/>
</dbReference>
<evidence type="ECO:0000256" key="1">
    <source>
        <dbReference type="ARBA" id="ARBA00001971"/>
    </source>
</evidence>
<dbReference type="InterPro" id="IPR001128">
    <property type="entry name" value="Cyt_P450"/>
</dbReference>
<evidence type="ECO:0000256" key="7">
    <source>
        <dbReference type="ARBA" id="ARBA00023002"/>
    </source>
</evidence>
<keyword evidence="8 10" id="KW-0408">Iron</keyword>
<dbReference type="ExpressionAtlas" id="F2DHL1">
    <property type="expression patterns" value="differential"/>
</dbReference>
<sequence>MDMDQLCLMAVATILLTLILRQVLGGKGTGAKLPPGPWNLPVIGSLHHLVATKLPPHRALLSLSRRYGPVMLLRLGEVPNVIVSTPEAAMLVLKTNDLTFATRTSGPTLDVVGSASEGIIFAPYGEHWRQMRKVCVVELLSAMQVRRIQSIMQAEIAHLLESVAAASSASPSGSAVVDVGKGLARLTNNVIARAVFGGKSRQQEAYLRELDVMAILGGGFSLVDLFPSSRLVRWLSSSGRAMRRLHSRMQRILGDIIQDRKETRAPNGASDAATARDNEDLLDVLLRLGKQDALSFPLTSEIISAVIFDIFSAATDTTAATLEWAMAELVRNPQAMARAKLEVRQMLRHRRSSTITSADLAGLHYLRMVIKETLRLHPSAPLIHRASQENCRVMGYDIPKGTAVMINAFAVGRDPAHWGADAAEFRPERFQGTSVEYSSQGPHMEFVPFGAGRRQCPGALFATTMLELVLANLLYHFDWAIPGGESPETMDMGEVFGIIVHTRSSLHLQASEACHLQDQTTGVVS</sequence>
<dbReference type="Gramene" id="HORVU.MOREX.r2.7HG0558200.1">
    <property type="protein sequence ID" value="HORVU.MOREX.r2.7HG0558200.1"/>
    <property type="gene ID" value="HORVU.MOREX.r2.7HG0558200"/>
</dbReference>
<evidence type="ECO:0000256" key="4">
    <source>
        <dbReference type="ARBA" id="ARBA00022692"/>
    </source>
</evidence>
<dbReference type="RefSeq" id="XP_044960910.1">
    <property type="nucleotide sequence ID" value="XM_045104975.1"/>
</dbReference>
<evidence type="ECO:0000256" key="6">
    <source>
        <dbReference type="ARBA" id="ARBA00022989"/>
    </source>
</evidence>
<dbReference type="GO" id="GO:0004497">
    <property type="term" value="F:monooxygenase activity"/>
    <property type="evidence" value="ECO:0007669"/>
    <property type="project" value="UniProtKB-KW"/>
</dbReference>
<feature type="binding site" description="axial binding residue" evidence="10">
    <location>
        <position position="456"/>
    </location>
    <ligand>
        <name>heme</name>
        <dbReference type="ChEBI" id="CHEBI:30413"/>
    </ligand>
    <ligandPart>
        <name>Fe</name>
        <dbReference type="ChEBI" id="CHEBI:18248"/>
    </ligandPart>
</feature>
<dbReference type="GO" id="GO:0020037">
    <property type="term" value="F:heme binding"/>
    <property type="evidence" value="ECO:0007669"/>
    <property type="project" value="InterPro"/>
</dbReference>
<dbReference type="InterPro" id="IPR002401">
    <property type="entry name" value="Cyt_P450_E_grp-I"/>
</dbReference>
<keyword evidence="3 10" id="KW-0349">Heme</keyword>
<dbReference type="InParanoid" id="F2DHL1"/>
<evidence type="ECO:0000256" key="3">
    <source>
        <dbReference type="ARBA" id="ARBA00022617"/>
    </source>
</evidence>
<dbReference type="PANTHER" id="PTHR47955:SF19">
    <property type="entry name" value="CYTOCHROME P450 71A9-LIKE ISOFORM X1"/>
    <property type="match status" value="1"/>
</dbReference>
<evidence type="ECO:0000256" key="8">
    <source>
        <dbReference type="ARBA" id="ARBA00023004"/>
    </source>
</evidence>
<dbReference type="InterPro" id="IPR017972">
    <property type="entry name" value="Cyt_P450_CS"/>
</dbReference>
<dbReference type="EMBL" id="AK363378">
    <property type="protein sequence ID" value="BAJ94582.1"/>
    <property type="molecule type" value="mRNA"/>
</dbReference>
<keyword evidence="6" id="KW-0472">Membrane</keyword>
<comment type="cofactor">
    <cofactor evidence="1 10">
        <name>heme</name>
        <dbReference type="ChEBI" id="CHEBI:30413"/>
    </cofactor>
</comment>
<dbReference type="GO" id="GO:0005506">
    <property type="term" value="F:iron ion binding"/>
    <property type="evidence" value="ECO:0007669"/>
    <property type="project" value="InterPro"/>
</dbReference>
<evidence type="ECO:0000256" key="9">
    <source>
        <dbReference type="ARBA" id="ARBA00023033"/>
    </source>
</evidence>
<dbReference type="Gene3D" id="1.10.630.10">
    <property type="entry name" value="Cytochrome P450"/>
    <property type="match status" value="1"/>
</dbReference>
<evidence type="ECO:0000256" key="5">
    <source>
        <dbReference type="ARBA" id="ARBA00022723"/>
    </source>
</evidence>
<keyword evidence="9 11" id="KW-0503">Monooxygenase</keyword>
<reference evidence="12" key="1">
    <citation type="journal article" date="2011" name="Plant Physiol.">
        <title>Comprehensive sequence analysis of 24,783 barley full-length cDNAs derived from 12 clone libraries.</title>
        <authorList>
            <person name="Matsumoto T."/>
            <person name="Tanaka T."/>
            <person name="Sakai H."/>
            <person name="Amano N."/>
            <person name="Kanamori H."/>
            <person name="Kurita K."/>
            <person name="Kikuta A."/>
            <person name="Kamiya K."/>
            <person name="Yamamoto M."/>
            <person name="Ikawa H."/>
            <person name="Fujii N."/>
            <person name="Hori K."/>
            <person name="Itoh T."/>
            <person name="Sato K."/>
        </authorList>
    </citation>
    <scope>NUCLEOTIDE SEQUENCE</scope>
    <source>
        <tissue evidence="12">Shoot and root</tissue>
    </source>
</reference>
<dbReference type="Pfam" id="PF00067">
    <property type="entry name" value="p450"/>
    <property type="match status" value="1"/>
</dbReference>
<dbReference type="FunFam" id="1.10.630.10:FF:000064">
    <property type="entry name" value="Cytochrome P450 monooxygenase"/>
    <property type="match status" value="1"/>
</dbReference>
<dbReference type="InterPro" id="IPR036396">
    <property type="entry name" value="Cyt_P450_sf"/>
</dbReference>
<keyword evidence="5 10" id="KW-0479">Metal-binding</keyword>
<dbReference type="GO" id="GO:0016705">
    <property type="term" value="F:oxidoreductase activity, acting on paired donors, with incorporation or reduction of molecular oxygen"/>
    <property type="evidence" value="ECO:0007669"/>
    <property type="project" value="InterPro"/>
</dbReference>
<evidence type="ECO:0000256" key="10">
    <source>
        <dbReference type="PIRSR" id="PIRSR602401-1"/>
    </source>
</evidence>
<organism evidence="12">
    <name type="scientific">Hordeum vulgare subsp. vulgare</name>
    <name type="common">Domesticated barley</name>
    <dbReference type="NCBI Taxonomy" id="112509"/>
    <lineage>
        <taxon>Eukaryota</taxon>
        <taxon>Viridiplantae</taxon>
        <taxon>Streptophyta</taxon>
        <taxon>Embryophyta</taxon>
        <taxon>Tracheophyta</taxon>
        <taxon>Spermatophyta</taxon>
        <taxon>Magnoliopsida</taxon>
        <taxon>Liliopsida</taxon>
        <taxon>Poales</taxon>
        <taxon>Poaceae</taxon>
        <taxon>BOP clade</taxon>
        <taxon>Pooideae</taxon>
        <taxon>Triticodae</taxon>
        <taxon>Triticeae</taxon>
        <taxon>Hordeinae</taxon>
        <taxon>Hordeum</taxon>
    </lineage>
</organism>
<keyword evidence="4" id="KW-0812">Transmembrane</keyword>
<dbReference type="FunCoup" id="F2DHL1">
    <property type="interactions" value="128"/>
</dbReference>
<evidence type="ECO:0000256" key="11">
    <source>
        <dbReference type="RuleBase" id="RU000461"/>
    </source>
</evidence>
<comment type="similarity">
    <text evidence="2 11">Belongs to the cytochrome P450 family.</text>
</comment>
<dbReference type="PaxDb" id="4513-MLOC_70630.1"/>
<dbReference type="STRING" id="112509.F2DHL1"/>
<evidence type="ECO:0000313" key="12">
    <source>
        <dbReference type="EMBL" id="BAJ94582.1"/>
    </source>
</evidence>
<protein>
    <submittedName>
        <fullName evidence="12">Predicted protein</fullName>
    </submittedName>
</protein>
<dbReference type="OrthoDB" id="1470350at2759"/>
<keyword evidence="6" id="KW-1133">Transmembrane helix</keyword>
<accession>F2DHL1</accession>
<dbReference type="SUPFAM" id="SSF48264">
    <property type="entry name" value="Cytochrome P450"/>
    <property type="match status" value="1"/>
</dbReference>
<dbReference type="AlphaFoldDB" id="F2DHL1"/>
<dbReference type="HOGENOM" id="CLU_001570_4_1_1"/>
<dbReference type="PRINTS" id="PR00463">
    <property type="entry name" value="EP450I"/>
</dbReference>
<name>F2DHL1_HORVV</name>
<dbReference type="eggNOG" id="KOG0156">
    <property type="taxonomic scope" value="Eukaryota"/>
</dbReference>
<dbReference type="OMA" id="PYKIQAI"/>
<dbReference type="PRINTS" id="PR00385">
    <property type="entry name" value="P450"/>
</dbReference>
<evidence type="ECO:0000256" key="2">
    <source>
        <dbReference type="ARBA" id="ARBA00010617"/>
    </source>
</evidence>
<keyword evidence="7 11" id="KW-0560">Oxidoreductase</keyword>
<proteinExistence type="evidence at transcript level"/>
<dbReference type="GeneID" id="123412024"/>
<dbReference type="KEGG" id="hvg:123412024"/>